<keyword evidence="1" id="KW-0472">Membrane</keyword>
<organism evidence="2 3">
    <name type="scientific">Lactuca sativa</name>
    <name type="common">Garden lettuce</name>
    <dbReference type="NCBI Taxonomy" id="4236"/>
    <lineage>
        <taxon>Eukaryota</taxon>
        <taxon>Viridiplantae</taxon>
        <taxon>Streptophyta</taxon>
        <taxon>Embryophyta</taxon>
        <taxon>Tracheophyta</taxon>
        <taxon>Spermatophyta</taxon>
        <taxon>Magnoliopsida</taxon>
        <taxon>eudicotyledons</taxon>
        <taxon>Gunneridae</taxon>
        <taxon>Pentapetalae</taxon>
        <taxon>asterids</taxon>
        <taxon>campanulids</taxon>
        <taxon>Asterales</taxon>
        <taxon>Asteraceae</taxon>
        <taxon>Cichorioideae</taxon>
        <taxon>Cichorieae</taxon>
        <taxon>Lactucinae</taxon>
        <taxon>Lactuca</taxon>
    </lineage>
</organism>
<dbReference type="PANTHER" id="PTHR31170:SF25">
    <property type="entry name" value="BNAA09G04570D PROTEIN"/>
    <property type="match status" value="1"/>
</dbReference>
<dbReference type="EMBL" id="NBSK02000004">
    <property type="protein sequence ID" value="KAJ0210319.1"/>
    <property type="molecule type" value="Genomic_DNA"/>
</dbReference>
<sequence>MDDNLNENQHIQSEWLITIAEELQKARLDNEVIFARKPCIYKVPRYLRDADKKSYTPSVVSIGPYHYQNRHLHPMERHKWRAFYQTLNRHNHNFKLYLDAIKDLEAKARGSYEGEINLNSDDFVKMMVLDGCFILELFRGINDGFEELGYSKGDPVFSICGSLDSIRRDMIKLENQIPLFIIDELLALQNPDGQNTDALAKMAIPFFAPLIPTDEPMKKGGGFSSFDRQPLHCLQLFRENLVSKGLILPKRTKKLWKRRLTRNVVGKPTTQVTYCVSQLRESGVRFRKRQTDQFWDIKYKNSILEIPRILIHDGTKSIFRNLVAFEECHPECSNEITAYLVFMNNLIDSGEDVGFLHYKGIIEHWLGNDDDVADLFNGLCQEVVADLNNSYLSGLTDEINKCRDKRWNTWRADFRHKYFRNPWALISVIAAVVLLLITVLQAFYDIFSYYKPTS</sequence>
<name>A0A9R1XHM7_LACSA</name>
<dbReference type="Pfam" id="PF03140">
    <property type="entry name" value="DUF247"/>
    <property type="match status" value="1"/>
</dbReference>
<proteinExistence type="predicted"/>
<keyword evidence="1" id="KW-0812">Transmembrane</keyword>
<dbReference type="Proteomes" id="UP000235145">
    <property type="component" value="Unassembled WGS sequence"/>
</dbReference>
<dbReference type="PANTHER" id="PTHR31170">
    <property type="entry name" value="BNAC04G53230D PROTEIN"/>
    <property type="match status" value="1"/>
</dbReference>
<dbReference type="AlphaFoldDB" id="A0A9R1XHM7"/>
<dbReference type="InterPro" id="IPR004158">
    <property type="entry name" value="DUF247_pln"/>
</dbReference>
<reference evidence="2 3" key="1">
    <citation type="journal article" date="2017" name="Nat. Commun.">
        <title>Genome assembly with in vitro proximity ligation data and whole-genome triplication in lettuce.</title>
        <authorList>
            <person name="Reyes-Chin-Wo S."/>
            <person name="Wang Z."/>
            <person name="Yang X."/>
            <person name="Kozik A."/>
            <person name="Arikit S."/>
            <person name="Song C."/>
            <person name="Xia L."/>
            <person name="Froenicke L."/>
            <person name="Lavelle D.O."/>
            <person name="Truco M.J."/>
            <person name="Xia R."/>
            <person name="Zhu S."/>
            <person name="Xu C."/>
            <person name="Xu H."/>
            <person name="Xu X."/>
            <person name="Cox K."/>
            <person name="Korf I."/>
            <person name="Meyers B.C."/>
            <person name="Michelmore R.W."/>
        </authorList>
    </citation>
    <scope>NUCLEOTIDE SEQUENCE [LARGE SCALE GENOMIC DNA]</scope>
    <source>
        <strain evidence="3">cv. Salinas</strain>
        <tissue evidence="2">Seedlings</tissue>
    </source>
</reference>
<evidence type="ECO:0000313" key="3">
    <source>
        <dbReference type="Proteomes" id="UP000235145"/>
    </source>
</evidence>
<accession>A0A9R1XHM7</accession>
<protein>
    <submittedName>
        <fullName evidence="2">Uncharacterized protein</fullName>
    </submittedName>
</protein>
<comment type="caution">
    <text evidence="2">The sequence shown here is derived from an EMBL/GenBank/DDBJ whole genome shotgun (WGS) entry which is preliminary data.</text>
</comment>
<keyword evidence="1" id="KW-1133">Transmembrane helix</keyword>
<dbReference type="OrthoDB" id="742916at2759"/>
<dbReference type="Gramene" id="rna-gnl|WGS:NBSK|LSAT_4X164320_mrna">
    <property type="protein sequence ID" value="cds-PLY87295.1"/>
    <property type="gene ID" value="gene-LSAT_4X164320"/>
</dbReference>
<gene>
    <name evidence="2" type="ORF">LSAT_V11C400220280</name>
</gene>
<feature type="transmembrane region" description="Helical" evidence="1">
    <location>
        <begin position="423"/>
        <end position="444"/>
    </location>
</feature>
<evidence type="ECO:0000256" key="1">
    <source>
        <dbReference type="SAM" id="Phobius"/>
    </source>
</evidence>
<keyword evidence="3" id="KW-1185">Reference proteome</keyword>
<evidence type="ECO:0000313" key="2">
    <source>
        <dbReference type="EMBL" id="KAJ0210319.1"/>
    </source>
</evidence>